<name>A0A5P8E670_9BACT</name>
<sequence>MTKYESEIHVVARPIDEAYAKFSDLNNLAAIKEKLNDPAFAEKMSQELDEEKQEQARKMIDGMTFDTDTMSISSPLGDVMLRIIERDAPKLVKMEAENTPIPLNMWIQLVPIDESSCKIRVTIGAEVNFLMKAAVSGPLKKAADGVARMLALV</sequence>
<protein>
    <recommendedName>
        <fullName evidence="3">SRPBCC family protein</fullName>
    </recommendedName>
</protein>
<reference evidence="1 2" key="1">
    <citation type="submission" date="2018-11" db="EMBL/GenBank/DDBJ databases">
        <authorList>
            <person name="Na S.W."/>
            <person name="Baik M."/>
        </authorList>
    </citation>
    <scope>NUCLEOTIDE SEQUENCE [LARGE SCALE GENOMIC DNA]</scope>
    <source>
        <strain evidence="1 2">E39</strain>
    </source>
</reference>
<keyword evidence="2" id="KW-1185">Reference proteome</keyword>
<evidence type="ECO:0008006" key="3">
    <source>
        <dbReference type="Google" id="ProtNLM"/>
    </source>
</evidence>
<evidence type="ECO:0000313" key="2">
    <source>
        <dbReference type="Proteomes" id="UP000249375"/>
    </source>
</evidence>
<dbReference type="SUPFAM" id="SSF55961">
    <property type="entry name" value="Bet v1-like"/>
    <property type="match status" value="1"/>
</dbReference>
<gene>
    <name evidence="1" type="ORF">C7Y71_005660</name>
</gene>
<evidence type="ECO:0000313" key="1">
    <source>
        <dbReference type="EMBL" id="QFQ12539.1"/>
    </source>
</evidence>
<dbReference type="AlphaFoldDB" id="A0A5P8E670"/>
<proteinExistence type="predicted"/>
<dbReference type="Proteomes" id="UP000249375">
    <property type="component" value="Chromosome"/>
</dbReference>
<accession>A0A5P8E670</accession>
<dbReference type="KEGG" id="alq:C7Y71_005660"/>
<dbReference type="RefSeq" id="WP_111897406.1">
    <property type="nucleotide sequence ID" value="NZ_CP033459.1"/>
</dbReference>
<dbReference type="EMBL" id="CP033459">
    <property type="protein sequence ID" value="QFQ12539.1"/>
    <property type="molecule type" value="Genomic_DNA"/>
</dbReference>
<organism evidence="1 2">
    <name type="scientific">Pseudoprevotella muciniphila</name>
    <dbReference type="NCBI Taxonomy" id="2133944"/>
    <lineage>
        <taxon>Bacteria</taxon>
        <taxon>Pseudomonadati</taxon>
        <taxon>Bacteroidota</taxon>
        <taxon>Bacteroidia</taxon>
        <taxon>Bacteroidales</taxon>
        <taxon>Prevotellaceae</taxon>
        <taxon>Pseudoprevotella</taxon>
    </lineage>
</organism>
<dbReference type="OrthoDB" id="1011799at2"/>